<evidence type="ECO:0000256" key="1">
    <source>
        <dbReference type="SAM" id="Coils"/>
    </source>
</evidence>
<keyword evidence="2" id="KW-1133">Transmembrane helix</keyword>
<dbReference type="Pfam" id="PF13185">
    <property type="entry name" value="GAF_2"/>
    <property type="match status" value="1"/>
</dbReference>
<dbReference type="Proteomes" id="UP001310022">
    <property type="component" value="Unassembled WGS sequence"/>
</dbReference>
<reference evidence="4 5" key="1">
    <citation type="submission" date="2021-12" db="EMBL/GenBank/DDBJ databases">
        <title>Genome sequencing of bacteria with rrn-lacking chromosome and rrn-plasmid.</title>
        <authorList>
            <person name="Anda M."/>
            <person name="Iwasaki W."/>
        </authorList>
    </citation>
    <scope>NUCLEOTIDE SEQUENCE [LARGE SCALE GENOMIC DNA]</scope>
    <source>
        <strain evidence="4 5">NBRC 15940</strain>
    </source>
</reference>
<gene>
    <name evidence="4" type="ORF">PEDI_30420</name>
</gene>
<keyword evidence="5" id="KW-1185">Reference proteome</keyword>
<feature type="domain" description="PAS" evidence="3">
    <location>
        <begin position="355"/>
        <end position="426"/>
    </location>
</feature>
<dbReference type="InterPro" id="IPR035965">
    <property type="entry name" value="PAS-like_dom_sf"/>
</dbReference>
<evidence type="ECO:0000256" key="2">
    <source>
        <dbReference type="SAM" id="Phobius"/>
    </source>
</evidence>
<dbReference type="Gene3D" id="3.30.450.20">
    <property type="entry name" value="PAS domain"/>
    <property type="match status" value="1"/>
</dbReference>
<dbReference type="Gene3D" id="3.30.450.40">
    <property type="match status" value="1"/>
</dbReference>
<keyword evidence="1" id="KW-0175">Coiled coil</keyword>
<dbReference type="InterPro" id="IPR003018">
    <property type="entry name" value="GAF"/>
</dbReference>
<dbReference type="InterPro" id="IPR029016">
    <property type="entry name" value="GAF-like_dom_sf"/>
</dbReference>
<evidence type="ECO:0000313" key="5">
    <source>
        <dbReference type="Proteomes" id="UP001310022"/>
    </source>
</evidence>
<keyword evidence="2" id="KW-0472">Membrane</keyword>
<dbReference type="SMART" id="SM00091">
    <property type="entry name" value="PAS"/>
    <property type="match status" value="1"/>
</dbReference>
<dbReference type="InterPro" id="IPR000014">
    <property type="entry name" value="PAS"/>
</dbReference>
<protein>
    <recommendedName>
        <fullName evidence="3">PAS domain-containing protein</fullName>
    </recommendedName>
</protein>
<feature type="transmembrane region" description="Helical" evidence="2">
    <location>
        <begin position="9"/>
        <end position="29"/>
    </location>
</feature>
<feature type="coiled-coil region" evidence="1">
    <location>
        <begin position="317"/>
        <end position="351"/>
    </location>
</feature>
<evidence type="ECO:0000259" key="3">
    <source>
        <dbReference type="PROSITE" id="PS50112"/>
    </source>
</evidence>
<dbReference type="SUPFAM" id="SSF55781">
    <property type="entry name" value="GAF domain-like"/>
    <property type="match status" value="1"/>
</dbReference>
<feature type="transmembrane region" description="Helical" evidence="2">
    <location>
        <begin position="35"/>
        <end position="56"/>
    </location>
</feature>
<dbReference type="Pfam" id="PF08448">
    <property type="entry name" value="PAS_4"/>
    <property type="match status" value="1"/>
</dbReference>
<dbReference type="CDD" id="cd00130">
    <property type="entry name" value="PAS"/>
    <property type="match status" value="1"/>
</dbReference>
<dbReference type="SUPFAM" id="SSF55785">
    <property type="entry name" value="PYP-like sensor domain (PAS domain)"/>
    <property type="match status" value="1"/>
</dbReference>
<dbReference type="AlphaFoldDB" id="A0AAN4W0Y9"/>
<dbReference type="InterPro" id="IPR013656">
    <property type="entry name" value="PAS_4"/>
</dbReference>
<comment type="caution">
    <text evidence="4">The sequence shown here is derived from an EMBL/GenBank/DDBJ whole genome shotgun (WGS) entry which is preliminary data.</text>
</comment>
<accession>A0AAN4W0Y9</accession>
<proteinExistence type="predicted"/>
<evidence type="ECO:0000313" key="4">
    <source>
        <dbReference type="EMBL" id="GJM62490.1"/>
    </source>
</evidence>
<keyword evidence="2" id="KW-0812">Transmembrane</keyword>
<dbReference type="EMBL" id="BQKE01000002">
    <property type="protein sequence ID" value="GJM62490.1"/>
    <property type="molecule type" value="Genomic_DNA"/>
</dbReference>
<dbReference type="RefSeq" id="WP_338237771.1">
    <property type="nucleotide sequence ID" value="NZ_BQKE01000002.1"/>
</dbReference>
<dbReference type="PROSITE" id="PS50112">
    <property type="entry name" value="PAS"/>
    <property type="match status" value="1"/>
</dbReference>
<name>A0AAN4W0Y9_9BACT</name>
<organism evidence="4 5">
    <name type="scientific">Persicobacter diffluens</name>
    <dbReference type="NCBI Taxonomy" id="981"/>
    <lineage>
        <taxon>Bacteria</taxon>
        <taxon>Pseudomonadati</taxon>
        <taxon>Bacteroidota</taxon>
        <taxon>Cytophagia</taxon>
        <taxon>Cytophagales</taxon>
        <taxon>Persicobacteraceae</taxon>
        <taxon>Persicobacter</taxon>
    </lineage>
</organism>
<sequence>MKFFKNLNLFHYALLPVFVLLFGLSMAALLVDAWWIRQVILGFTLLLLAMQFFIFVKLSGQLRQVVIALDDFLISASGGRPAAYANGFSFLQEGLKLVKENYQGIEEKSRQLEAGNYEMLSEQTAGVAGRLNRLGEEMKVLMAGEQERRKTAEMNAAFSRLLHEERNSKSLNDQALKHVLKNLTAVQGALYQYDSEVEALEMIACYAYDRKKYLHKKIEVGEGMVGQAWLEQEDIYLTDIPEEFLEITSGLGEALPRNLILKVLKNQEEVIGVLELAAFQLWNASEMEFLQYAAEQLAAVLLANRESDKNVRMLQEMTVLTNQMKSQEETLQQHMEQLHDSQVELEHSEKQTKRNNQLLQTLVATIPLPLFVKDDNFRYAMVNDAQAALLGFEVKDLLGLSDADIIDDAEEKAMIFQSDQNIIEQNKEVVLDAQAISLANGQTKYMKTIKTPFRNELTGKMNILGISIPIPKPVPQTVG</sequence>
<dbReference type="SMART" id="SM00065">
    <property type="entry name" value="GAF"/>
    <property type="match status" value="1"/>
</dbReference>